<evidence type="ECO:0000313" key="2">
    <source>
        <dbReference type="EMBL" id="MEN9059973.1"/>
    </source>
</evidence>
<dbReference type="AlphaFoldDB" id="A0AAW9SNB9"/>
<reference evidence="2 3" key="1">
    <citation type="submission" date="2024-05" db="EMBL/GenBank/DDBJ databases">
        <title>Genome sequence of Ponticoccus litoralis KCCM 90028.</title>
        <authorList>
            <person name="Kim J.M."/>
            <person name="Lee J.K."/>
            <person name="Choi B.J."/>
            <person name="Bayburt H."/>
            <person name="Baek J.H."/>
            <person name="Jeon C.O."/>
        </authorList>
    </citation>
    <scope>NUCLEOTIDE SEQUENCE [LARGE SCALE GENOMIC DNA]</scope>
    <source>
        <strain evidence="2 3">KCCM 90028</strain>
    </source>
</reference>
<accession>A0AAW9SNB9</accession>
<sequence length="159" mass="16848">MSSSLLWSKHYTVSDPRELALIEAELGTRGQTVSGTDYLGRRTSSAYGKSLYAREATAQPSSDRDCSDFSSAAAAQAYFLSNGGPTRDPAGLDRDGDGLACEWGVQINKLALKQRAIATATRASSYRAPRPSSSSRCYVGPRGGTYTITASGNKNYGGC</sequence>
<evidence type="ECO:0000313" key="3">
    <source>
        <dbReference type="Proteomes" id="UP001428774"/>
    </source>
</evidence>
<dbReference type="SMART" id="SM00894">
    <property type="entry name" value="Excalibur"/>
    <property type="match status" value="1"/>
</dbReference>
<dbReference type="Proteomes" id="UP001428774">
    <property type="component" value="Unassembled WGS sequence"/>
</dbReference>
<protein>
    <submittedName>
        <fullName evidence="2">Excalibur calcium-binding domain-containing protein</fullName>
    </submittedName>
</protein>
<dbReference type="InterPro" id="IPR008613">
    <property type="entry name" value="Excalibur_Ca-bd_domain"/>
</dbReference>
<comment type="caution">
    <text evidence="2">The sequence shown here is derived from an EMBL/GenBank/DDBJ whole genome shotgun (WGS) entry which is preliminary data.</text>
</comment>
<name>A0AAW9SNB9_9RHOB</name>
<dbReference type="Pfam" id="PF05901">
    <property type="entry name" value="Excalibur"/>
    <property type="match status" value="1"/>
</dbReference>
<feature type="domain" description="Excalibur calcium-binding" evidence="1">
    <location>
        <begin position="62"/>
        <end position="102"/>
    </location>
</feature>
<dbReference type="EMBL" id="JBDNCH010000002">
    <property type="protein sequence ID" value="MEN9059973.1"/>
    <property type="molecule type" value="Genomic_DNA"/>
</dbReference>
<organism evidence="2 3">
    <name type="scientific">Ponticoccus litoralis</name>
    <dbReference type="NCBI Taxonomy" id="422297"/>
    <lineage>
        <taxon>Bacteria</taxon>
        <taxon>Pseudomonadati</taxon>
        <taxon>Pseudomonadota</taxon>
        <taxon>Alphaproteobacteria</taxon>
        <taxon>Rhodobacterales</taxon>
        <taxon>Roseobacteraceae</taxon>
        <taxon>Ponticoccus</taxon>
    </lineage>
</organism>
<proteinExistence type="predicted"/>
<evidence type="ECO:0000259" key="1">
    <source>
        <dbReference type="SMART" id="SM00894"/>
    </source>
</evidence>
<keyword evidence="3" id="KW-1185">Reference proteome</keyword>
<dbReference type="RefSeq" id="WP_347167910.1">
    <property type="nucleotide sequence ID" value="NZ_JBDNCH010000002.1"/>
</dbReference>
<gene>
    <name evidence="2" type="ORF">ABFB10_01945</name>
</gene>